<dbReference type="Proteomes" id="UP000007799">
    <property type="component" value="Unassembled WGS sequence"/>
</dbReference>
<feature type="domain" description="Cyclin-like" evidence="3">
    <location>
        <begin position="161"/>
        <end position="246"/>
    </location>
</feature>
<evidence type="ECO:0000256" key="1">
    <source>
        <dbReference type="RuleBase" id="RU000383"/>
    </source>
</evidence>
<organism evidence="5">
    <name type="scientific">Salpingoeca rosetta (strain ATCC 50818 / BSB-021)</name>
    <dbReference type="NCBI Taxonomy" id="946362"/>
    <lineage>
        <taxon>Eukaryota</taxon>
        <taxon>Choanoflagellata</taxon>
        <taxon>Craspedida</taxon>
        <taxon>Salpingoecidae</taxon>
        <taxon>Salpingoeca</taxon>
    </lineage>
</organism>
<dbReference type="OrthoDB" id="10250320at2759"/>
<proteinExistence type="inferred from homology"/>
<dbReference type="KEGG" id="sre:PTSG_03772"/>
<dbReference type="InterPro" id="IPR013763">
    <property type="entry name" value="Cyclin-like_dom"/>
</dbReference>
<dbReference type="FunCoup" id="F2U5C0">
    <property type="interactions" value="1137"/>
</dbReference>
<dbReference type="AlphaFoldDB" id="F2U5C0"/>
<comment type="similarity">
    <text evidence="1">Belongs to the cyclin family.</text>
</comment>
<evidence type="ECO:0000256" key="2">
    <source>
        <dbReference type="SAM" id="MobiDB-lite"/>
    </source>
</evidence>
<dbReference type="RefSeq" id="XP_004995500.1">
    <property type="nucleotide sequence ID" value="XM_004995443.1"/>
</dbReference>
<reference evidence="4" key="1">
    <citation type="submission" date="2009-08" db="EMBL/GenBank/DDBJ databases">
        <title>Annotation of Salpingoeca rosetta.</title>
        <authorList>
            <consortium name="The Broad Institute Genome Sequencing Platform"/>
            <person name="Russ C."/>
            <person name="Cuomo C."/>
            <person name="Burger G."/>
            <person name="Gray M.W."/>
            <person name="Holland P.W.H."/>
            <person name="King N."/>
            <person name="Lang F.B.F."/>
            <person name="Roger A.J."/>
            <person name="Ruiz-Trillo I."/>
            <person name="Young S.K."/>
            <person name="Zeng Q."/>
            <person name="Gargeya S."/>
            <person name="Alvarado L."/>
            <person name="Berlin A."/>
            <person name="Chapman S.B."/>
            <person name="Chen Z."/>
            <person name="Freedman E."/>
            <person name="Gellesch M."/>
            <person name="Goldberg J."/>
            <person name="Griggs A."/>
            <person name="Gujja S."/>
            <person name="Heilman E."/>
            <person name="Heiman D."/>
            <person name="Howarth C."/>
            <person name="Mehta T."/>
            <person name="Neiman D."/>
            <person name="Pearson M."/>
            <person name="Roberts A."/>
            <person name="Saif S."/>
            <person name="Shea T."/>
            <person name="Shenoy N."/>
            <person name="Sisk P."/>
            <person name="Stolte C."/>
            <person name="Sykes S."/>
            <person name="White J."/>
            <person name="Yandava C."/>
            <person name="Haas B."/>
            <person name="Nusbaum C."/>
            <person name="Birren B."/>
        </authorList>
    </citation>
    <scope>NUCLEOTIDE SEQUENCE [LARGE SCALE GENOMIC DNA]</scope>
    <source>
        <strain evidence="4">ATCC 50818</strain>
    </source>
</reference>
<feature type="compositionally biased region" description="Basic and acidic residues" evidence="2">
    <location>
        <begin position="8"/>
        <end position="21"/>
    </location>
</feature>
<dbReference type="GeneID" id="16076081"/>
<evidence type="ECO:0000313" key="5">
    <source>
        <dbReference type="Proteomes" id="UP000007799"/>
    </source>
</evidence>
<sequence length="324" mass="37353">MGCRISQHRPEMSTHKGQYDDDERVEHISDRQDHLDHEIQVLHNVLPLSSEAPSPPSRKLSRSTSRRFSVAEDDLQPLELANSRKFNSTSTLFVDSTVSSPNLEETLRCVALALSYVVEDGHKQDNPRLFSEKFDEKRHPITDRVRRDYASRIPSENRIYKFMFQLFNSAQLTAECAIITLVYVNRLIAYTSLTLHASTWKRVVLGAILLASKVWDDQAVWNVDFCSMLPSVAVEDMNDLERTFLEMLDFNIDVDSCVYAKYYFELRALAEKFEKDFPLKPLNKDQAKRLEALSERRHDLMKGFGMRGAQSLDPDEFRAKAIIS</sequence>
<keyword evidence="1" id="KW-0195">Cyclin</keyword>
<feature type="region of interest" description="Disordered" evidence="2">
    <location>
        <begin position="1"/>
        <end position="21"/>
    </location>
</feature>
<dbReference type="OMA" id="KALYDCA"/>
<keyword evidence="5" id="KW-1185">Reference proteome</keyword>
<dbReference type="Gene3D" id="1.10.472.10">
    <property type="entry name" value="Cyclin-like"/>
    <property type="match status" value="1"/>
</dbReference>
<dbReference type="eggNOG" id="KOG1675">
    <property type="taxonomic scope" value="Eukaryota"/>
</dbReference>
<evidence type="ECO:0000313" key="4">
    <source>
        <dbReference type="EMBL" id="EGD83136.1"/>
    </source>
</evidence>
<dbReference type="InParanoid" id="F2U5C0"/>
<name>F2U5C0_SALR5</name>
<protein>
    <submittedName>
        <fullName evidence="4">CCNYL1 protein</fullName>
    </submittedName>
</protein>
<evidence type="ECO:0000259" key="3">
    <source>
        <dbReference type="SMART" id="SM00385"/>
    </source>
</evidence>
<dbReference type="SMART" id="SM00385">
    <property type="entry name" value="CYCLIN"/>
    <property type="match status" value="1"/>
</dbReference>
<accession>F2U5C0</accession>
<dbReference type="InterPro" id="IPR036915">
    <property type="entry name" value="Cyclin-like_sf"/>
</dbReference>
<dbReference type="FunFam" id="1.10.472.10:FF:000302">
    <property type="entry name" value="Predicted protein"/>
    <property type="match status" value="1"/>
</dbReference>
<dbReference type="STRING" id="946362.F2U5C0"/>
<gene>
    <name evidence="4" type="ORF">PTSG_03772</name>
</gene>
<feature type="region of interest" description="Disordered" evidence="2">
    <location>
        <begin position="48"/>
        <end position="68"/>
    </location>
</feature>
<dbReference type="EMBL" id="GL832962">
    <property type="protein sequence ID" value="EGD83136.1"/>
    <property type="molecule type" value="Genomic_DNA"/>
</dbReference>
<dbReference type="CDD" id="cd20540">
    <property type="entry name" value="CYCLIN_CCNY_like"/>
    <property type="match status" value="1"/>
</dbReference>
<dbReference type="SUPFAM" id="SSF47954">
    <property type="entry name" value="Cyclin-like"/>
    <property type="match status" value="1"/>
</dbReference>
<dbReference type="Pfam" id="PF00134">
    <property type="entry name" value="Cyclin_N"/>
    <property type="match status" value="1"/>
</dbReference>
<dbReference type="InterPro" id="IPR006671">
    <property type="entry name" value="Cyclin_N"/>
</dbReference>
<dbReference type="PANTHER" id="PTHR14248">
    <property type="entry name" value="CYCLIN Y, ISOFORM A"/>
    <property type="match status" value="1"/>
</dbReference>